<organism evidence="8">
    <name type="scientific">Micromonas pusilla (strain CCMP1545)</name>
    <name type="common">Picoplanktonic green alga</name>
    <dbReference type="NCBI Taxonomy" id="564608"/>
    <lineage>
        <taxon>Eukaryota</taxon>
        <taxon>Viridiplantae</taxon>
        <taxon>Chlorophyta</taxon>
        <taxon>Mamiellophyceae</taxon>
        <taxon>Mamiellales</taxon>
        <taxon>Mamiellaceae</taxon>
        <taxon>Micromonas</taxon>
    </lineage>
</organism>
<dbReference type="STRING" id="564608.C1N469"/>
<dbReference type="Proteomes" id="UP000001876">
    <property type="component" value="Unassembled WGS sequence"/>
</dbReference>
<dbReference type="RefSeq" id="XP_003062497.1">
    <property type="nucleotide sequence ID" value="XM_003062451.1"/>
</dbReference>
<evidence type="ECO:0000256" key="3">
    <source>
        <dbReference type="ARBA" id="ARBA00022737"/>
    </source>
</evidence>
<keyword evidence="4" id="KW-0479">Metal-binding</keyword>
<dbReference type="OrthoDB" id="45365at2759"/>
<dbReference type="GeneID" id="9688178"/>
<dbReference type="GO" id="GO:0003676">
    <property type="term" value="F:nucleic acid binding"/>
    <property type="evidence" value="ECO:0007669"/>
    <property type="project" value="InterPro"/>
</dbReference>
<comment type="pathway">
    <text evidence="1">tRNA modification; wybutosine-tRNA(Phe) biosynthesis.</text>
</comment>
<dbReference type="AlphaFoldDB" id="C1N469"/>
<keyword evidence="4" id="KW-0863">Zinc-finger</keyword>
<evidence type="ECO:0000256" key="2">
    <source>
        <dbReference type="ARBA" id="ARBA00022441"/>
    </source>
</evidence>
<dbReference type="SUPFAM" id="SSF117281">
    <property type="entry name" value="Kelch motif"/>
    <property type="match status" value="2"/>
</dbReference>
<proteinExistence type="predicted"/>
<evidence type="ECO:0000256" key="1">
    <source>
        <dbReference type="ARBA" id="ARBA00004797"/>
    </source>
</evidence>
<dbReference type="UniPathway" id="UPA00375"/>
<dbReference type="PANTHER" id="PTHR45632:SF3">
    <property type="entry name" value="KELCH-LIKE PROTEIN 32"/>
    <property type="match status" value="1"/>
</dbReference>
<dbReference type="OMA" id="LPEWYGF"/>
<feature type="region of interest" description="Disordered" evidence="5">
    <location>
        <begin position="659"/>
        <end position="694"/>
    </location>
</feature>
<dbReference type="PROSITE" id="PS50158">
    <property type="entry name" value="ZF_CCHC"/>
    <property type="match status" value="1"/>
</dbReference>
<dbReference type="Pfam" id="PF01344">
    <property type="entry name" value="Kelch_1"/>
    <property type="match status" value="2"/>
</dbReference>
<dbReference type="InterPro" id="IPR015915">
    <property type="entry name" value="Kelch-typ_b-propeller"/>
</dbReference>
<keyword evidence="3" id="KW-0677">Repeat</keyword>
<reference evidence="7 8" key="1">
    <citation type="journal article" date="2009" name="Science">
        <title>Green evolution and dynamic adaptations revealed by genomes of the marine picoeukaryotes Micromonas.</title>
        <authorList>
            <person name="Worden A.Z."/>
            <person name="Lee J.H."/>
            <person name="Mock T."/>
            <person name="Rouze P."/>
            <person name="Simmons M.P."/>
            <person name="Aerts A.L."/>
            <person name="Allen A.E."/>
            <person name="Cuvelier M.L."/>
            <person name="Derelle E."/>
            <person name="Everett M.V."/>
            <person name="Foulon E."/>
            <person name="Grimwood J."/>
            <person name="Gundlach H."/>
            <person name="Henrissat B."/>
            <person name="Napoli C."/>
            <person name="McDonald S.M."/>
            <person name="Parker M.S."/>
            <person name="Rombauts S."/>
            <person name="Salamov A."/>
            <person name="Von Dassow P."/>
            <person name="Badger J.H."/>
            <person name="Coutinho P.M."/>
            <person name="Demir E."/>
            <person name="Dubchak I."/>
            <person name="Gentemann C."/>
            <person name="Eikrem W."/>
            <person name="Gready J.E."/>
            <person name="John U."/>
            <person name="Lanier W."/>
            <person name="Lindquist E.A."/>
            <person name="Lucas S."/>
            <person name="Mayer K.F."/>
            <person name="Moreau H."/>
            <person name="Not F."/>
            <person name="Otillar R."/>
            <person name="Panaud O."/>
            <person name="Pangilinan J."/>
            <person name="Paulsen I."/>
            <person name="Piegu B."/>
            <person name="Poliakov A."/>
            <person name="Robbens S."/>
            <person name="Schmutz J."/>
            <person name="Toulza E."/>
            <person name="Wyss T."/>
            <person name="Zelensky A."/>
            <person name="Zhou K."/>
            <person name="Armbrust E.V."/>
            <person name="Bhattacharya D."/>
            <person name="Goodenough U.W."/>
            <person name="Van de Peer Y."/>
            <person name="Grigoriev I.V."/>
        </authorList>
    </citation>
    <scope>NUCLEOTIDE SEQUENCE [LARGE SCALE GENOMIC DNA]</scope>
    <source>
        <strain evidence="7 8">CCMP1545</strain>
    </source>
</reference>
<dbReference type="Gene3D" id="3.40.50.150">
    <property type="entry name" value="Vaccinia Virus protein VP39"/>
    <property type="match status" value="1"/>
</dbReference>
<dbReference type="eggNOG" id="KOG4441">
    <property type="taxonomic scope" value="Eukaryota"/>
</dbReference>
<gene>
    <name evidence="7" type="ORF">MICPUCDRAFT_52433</name>
</gene>
<dbReference type="SUPFAM" id="SSF53335">
    <property type="entry name" value="S-adenosyl-L-methionine-dependent methyltransferases"/>
    <property type="match status" value="1"/>
</dbReference>
<dbReference type="PANTHER" id="PTHR45632">
    <property type="entry name" value="LD33804P"/>
    <property type="match status" value="1"/>
</dbReference>
<keyword evidence="2" id="KW-0880">Kelch repeat</keyword>
<dbReference type="InterPro" id="IPR006652">
    <property type="entry name" value="Kelch_1"/>
</dbReference>
<dbReference type="Gene3D" id="2.120.10.80">
    <property type="entry name" value="Kelch-type beta propeller"/>
    <property type="match status" value="3"/>
</dbReference>
<feature type="domain" description="CCHC-type" evidence="6">
    <location>
        <begin position="323"/>
        <end position="337"/>
    </location>
</feature>
<sequence>MDDDDEADAIAAATRALESRVFVVARERVDGGGEDARGAAATAAAVASRLHLHRDDSSSSRSVVLCRSTATYRALARRVPREGERCADVGSAHGDATAALAAAVGDASLVVGVDVSAAFVELSRSRHPTIRFERLDALEDPALLARHLAGAACVFVDIGGVRPAEALVRLLPSIAKSADPRVVVVKCEALYDEAVAVAAAAPHPDDVKCEALYDEAVAVVAAAPHPDDALNERPLPMRFWNDVCVRETKNVRARSAFKRTHEAKSAAPAAPGVFDRYPLKYPPRFVTSAADGVTREACRFHNYSKQGCLKRIRGDACPHDHERCHWCGEAGHVASACDDARRARDRAVVSEGLAPGAAPIRDPNDGTAGVTSRAAITSGDGDAVDDDDGYVYVAGGRNRGRTVGVTERYSIARGRWERGPHMEHPRGSHALAACGGVVYAVAGGGVKSVRVRWFGFSIHAFTLLRTSSTTLQNLGCAEALRAVASTTDHPPDAPDRPRWTPAGSVRVPRHAVAGCSVGDWGVCATGGWANGDACVGAVDFLDLRDTSSSSSSYTWRSLAPLNTPRKLHAAAGLSDGRVYVFGGRVSDDARVGPTSSAEAYDPAADEWRYARDLPTGACACACVDEDDVVYVLTWGADKEGGGGGGGGGKGGLGAVKEVSKNRAEKNRRKAEKAAAKAAAAAEGGGGDRDAAPQPVPAATELEMPRAKAAPATTETGALWRYDTAEDAYALISPLPLPEWYGFACAAKGGRVYAIGGSTVGRWTGAAFRIDVRGWIRDSSETPAWEALPDMKMVRRRAAAAAVDAWSDERRV</sequence>
<accession>C1N469</accession>
<dbReference type="EMBL" id="GG663746">
    <property type="protein sequence ID" value="EEH53316.1"/>
    <property type="molecule type" value="Genomic_DNA"/>
</dbReference>
<dbReference type="InterPro" id="IPR001878">
    <property type="entry name" value="Znf_CCHC"/>
</dbReference>
<dbReference type="InterPro" id="IPR029063">
    <property type="entry name" value="SAM-dependent_MTases_sf"/>
</dbReference>
<evidence type="ECO:0000256" key="5">
    <source>
        <dbReference type="SAM" id="MobiDB-lite"/>
    </source>
</evidence>
<keyword evidence="4" id="KW-0862">Zinc</keyword>
<dbReference type="KEGG" id="mpp:MICPUCDRAFT_52433"/>
<evidence type="ECO:0000313" key="8">
    <source>
        <dbReference type="Proteomes" id="UP000001876"/>
    </source>
</evidence>
<protein>
    <submittedName>
        <fullName evidence="7">Predicted protein</fullName>
    </submittedName>
</protein>
<name>C1N469_MICPC</name>
<keyword evidence="8" id="KW-1185">Reference proteome</keyword>
<evidence type="ECO:0000313" key="7">
    <source>
        <dbReference type="EMBL" id="EEH53316.1"/>
    </source>
</evidence>
<dbReference type="SMART" id="SM00612">
    <property type="entry name" value="Kelch"/>
    <property type="match status" value="4"/>
</dbReference>
<evidence type="ECO:0000256" key="4">
    <source>
        <dbReference type="PROSITE-ProRule" id="PRU00047"/>
    </source>
</evidence>
<dbReference type="GO" id="GO:0008270">
    <property type="term" value="F:zinc ion binding"/>
    <property type="evidence" value="ECO:0007669"/>
    <property type="project" value="UniProtKB-KW"/>
</dbReference>
<evidence type="ECO:0000259" key="6">
    <source>
        <dbReference type="PROSITE" id="PS50158"/>
    </source>
</evidence>